<accession>A0AAN6SLU6</accession>
<gene>
    <name evidence="2" type="ORF">C8A01DRAFT_20803</name>
</gene>
<evidence type="ECO:0000313" key="3">
    <source>
        <dbReference type="Proteomes" id="UP001303115"/>
    </source>
</evidence>
<dbReference type="AlphaFoldDB" id="A0AAN6SLU6"/>
<reference evidence="3" key="1">
    <citation type="journal article" date="2023" name="Mol. Phylogenet. Evol.">
        <title>Genome-scale phylogeny and comparative genomics of the fungal order Sordariales.</title>
        <authorList>
            <person name="Hensen N."/>
            <person name="Bonometti L."/>
            <person name="Westerberg I."/>
            <person name="Brannstrom I.O."/>
            <person name="Guillou S."/>
            <person name="Cros-Aarteil S."/>
            <person name="Calhoun S."/>
            <person name="Haridas S."/>
            <person name="Kuo A."/>
            <person name="Mondo S."/>
            <person name="Pangilinan J."/>
            <person name="Riley R."/>
            <person name="LaButti K."/>
            <person name="Andreopoulos B."/>
            <person name="Lipzen A."/>
            <person name="Chen C."/>
            <person name="Yan M."/>
            <person name="Daum C."/>
            <person name="Ng V."/>
            <person name="Clum A."/>
            <person name="Steindorff A."/>
            <person name="Ohm R.A."/>
            <person name="Martin F."/>
            <person name="Silar P."/>
            <person name="Natvig D.O."/>
            <person name="Lalanne C."/>
            <person name="Gautier V."/>
            <person name="Ament-Velasquez S.L."/>
            <person name="Kruys A."/>
            <person name="Hutchinson M.I."/>
            <person name="Powell A.J."/>
            <person name="Barry K."/>
            <person name="Miller A.N."/>
            <person name="Grigoriev I.V."/>
            <person name="Debuchy R."/>
            <person name="Gladieux P."/>
            <person name="Hiltunen Thoren M."/>
            <person name="Johannesson H."/>
        </authorList>
    </citation>
    <scope>NUCLEOTIDE SEQUENCE [LARGE SCALE GENOMIC DNA]</scope>
    <source>
        <strain evidence="3">CBS 284.82</strain>
    </source>
</reference>
<sequence length="251" mass="27345">MHALQNYGAEKPAFDGEAYTISSTYYTGTGILQLYVYHITPPIAGGGGLEYYITQLGSYAMTYSRERFVEGASTFRNARNSAQRNRDSLIQAANARARQSDVDTPPEAEITVAVAEYEESTDRFVDCEDYPSQAVGIEDYTIPGDVDEEPALLQYLCMEDEEPSQESISLGTEPAISLATSFTSSFSAPSQTSSKRTRAPHSPPSNSQPHKKHVSTRRTRQSASRRAAGSSMQALTSTGSTVLPPALAKEY</sequence>
<dbReference type="Proteomes" id="UP001303115">
    <property type="component" value="Unassembled WGS sequence"/>
</dbReference>
<name>A0AAN6SLU6_9PEZI</name>
<organism evidence="2 3">
    <name type="scientific">Parachaetomium inaequale</name>
    <dbReference type="NCBI Taxonomy" id="2588326"/>
    <lineage>
        <taxon>Eukaryota</taxon>
        <taxon>Fungi</taxon>
        <taxon>Dikarya</taxon>
        <taxon>Ascomycota</taxon>
        <taxon>Pezizomycotina</taxon>
        <taxon>Sordariomycetes</taxon>
        <taxon>Sordariomycetidae</taxon>
        <taxon>Sordariales</taxon>
        <taxon>Chaetomiaceae</taxon>
        <taxon>Parachaetomium</taxon>
    </lineage>
</organism>
<protein>
    <submittedName>
        <fullName evidence="2">Uncharacterized protein</fullName>
    </submittedName>
</protein>
<feature type="compositionally biased region" description="Low complexity" evidence="1">
    <location>
        <begin position="221"/>
        <end position="234"/>
    </location>
</feature>
<evidence type="ECO:0000313" key="2">
    <source>
        <dbReference type="EMBL" id="KAK4032082.1"/>
    </source>
</evidence>
<feature type="compositionally biased region" description="Low complexity" evidence="1">
    <location>
        <begin position="184"/>
        <end position="194"/>
    </location>
</feature>
<evidence type="ECO:0000256" key="1">
    <source>
        <dbReference type="SAM" id="MobiDB-lite"/>
    </source>
</evidence>
<proteinExistence type="predicted"/>
<dbReference type="EMBL" id="MU854652">
    <property type="protein sequence ID" value="KAK4032082.1"/>
    <property type="molecule type" value="Genomic_DNA"/>
</dbReference>
<comment type="caution">
    <text evidence="2">The sequence shown here is derived from an EMBL/GenBank/DDBJ whole genome shotgun (WGS) entry which is preliminary data.</text>
</comment>
<feature type="compositionally biased region" description="Basic residues" evidence="1">
    <location>
        <begin position="209"/>
        <end position="220"/>
    </location>
</feature>
<keyword evidence="3" id="KW-1185">Reference proteome</keyword>
<feature type="region of interest" description="Disordered" evidence="1">
    <location>
        <begin position="184"/>
        <end position="251"/>
    </location>
</feature>